<sequence>MARNGQKFPPQEQQSQPGKEHLMNPAPQFMNPNYKPAGKLQGKVALVTGGDSGIGRAVCYHFVKEGATVAFTFVKGQEDKDADDTLHLLLENKTSDAKNPIAVGADLGYDQNCKQVVEKVVENFGRIDILVNNAAEQHKTTSLDELTEDRLDRVFRTNIFSQFFLCRHALKHMKEGGTIINTTSVNAYCGNPKMMDYTSTKGAIVSFTRALALQLVQKRIRVNGVAPGPVYTPIQPASMDASHVSELGSEVPMNRAAQPYEIAPSFVFLACEDSSYFTGQVLHPNVLPMIIFLRKNNNSFNGLKLRKEFPKNHLPSAPPRRLIKMRSKTLLEEYLAMNEEELLDYFGSYNTVRTSHSYGPRGHKMKPGTSEVEVEMYVQVDYENYDNVDGDKALPKGLLDRFPIARTIQKMDVMDRLMEEPPT</sequence>
<organism evidence="4 5">
    <name type="scientific">Artemisia annua</name>
    <name type="common">Sweet wormwood</name>
    <dbReference type="NCBI Taxonomy" id="35608"/>
    <lineage>
        <taxon>Eukaryota</taxon>
        <taxon>Viridiplantae</taxon>
        <taxon>Streptophyta</taxon>
        <taxon>Embryophyta</taxon>
        <taxon>Tracheophyta</taxon>
        <taxon>Spermatophyta</taxon>
        <taxon>Magnoliopsida</taxon>
        <taxon>eudicotyledons</taxon>
        <taxon>Gunneridae</taxon>
        <taxon>Pentapetalae</taxon>
        <taxon>asterids</taxon>
        <taxon>campanulids</taxon>
        <taxon>Asterales</taxon>
        <taxon>Asteraceae</taxon>
        <taxon>Asteroideae</taxon>
        <taxon>Anthemideae</taxon>
        <taxon>Artemisiinae</taxon>
        <taxon>Artemisia</taxon>
    </lineage>
</organism>
<keyword evidence="2" id="KW-0560">Oxidoreductase</keyword>
<proteinExistence type="inferred from homology"/>
<evidence type="ECO:0000256" key="3">
    <source>
        <dbReference type="SAM" id="MobiDB-lite"/>
    </source>
</evidence>
<keyword evidence="5" id="KW-1185">Reference proteome</keyword>
<evidence type="ECO:0000256" key="2">
    <source>
        <dbReference type="ARBA" id="ARBA00023002"/>
    </source>
</evidence>
<dbReference type="PANTHER" id="PTHR48107">
    <property type="entry name" value="NADPH-DEPENDENT ALDEHYDE REDUCTASE-LIKE PROTEIN, CHLOROPLASTIC-RELATED"/>
    <property type="match status" value="1"/>
</dbReference>
<name>A0A2U1MZG5_ARTAN</name>
<dbReference type="GO" id="GO:0016616">
    <property type="term" value="F:oxidoreductase activity, acting on the CH-OH group of donors, NAD or NADP as acceptor"/>
    <property type="evidence" value="ECO:0007669"/>
    <property type="project" value="UniProtKB-ARBA"/>
</dbReference>
<dbReference type="PRINTS" id="PR00080">
    <property type="entry name" value="SDRFAMILY"/>
</dbReference>
<dbReference type="PANTHER" id="PTHR48107:SF16">
    <property type="entry name" value="NADPH-DEPENDENT ALDEHYDE REDUCTASE 1, CHLOROPLASTIC"/>
    <property type="match status" value="1"/>
</dbReference>
<protein>
    <submittedName>
        <fullName evidence="4">Glucose/ribitol dehydrogenase</fullName>
    </submittedName>
</protein>
<dbReference type="OrthoDB" id="47007at2759"/>
<feature type="region of interest" description="Disordered" evidence="3">
    <location>
        <begin position="1"/>
        <end position="32"/>
    </location>
</feature>
<comment type="similarity">
    <text evidence="1">Belongs to the short-chain dehydrogenases/reductases (SDR) family.</text>
</comment>
<evidence type="ECO:0000313" key="4">
    <source>
        <dbReference type="EMBL" id="PWA66661.1"/>
    </source>
</evidence>
<dbReference type="InterPro" id="IPR002347">
    <property type="entry name" value="SDR_fam"/>
</dbReference>
<dbReference type="InterPro" id="IPR036291">
    <property type="entry name" value="NAD(P)-bd_dom_sf"/>
</dbReference>
<dbReference type="EMBL" id="PKPP01003986">
    <property type="protein sequence ID" value="PWA66661.1"/>
    <property type="molecule type" value="Genomic_DNA"/>
</dbReference>
<evidence type="ECO:0000256" key="1">
    <source>
        <dbReference type="ARBA" id="ARBA00006484"/>
    </source>
</evidence>
<dbReference type="SUPFAM" id="SSF51735">
    <property type="entry name" value="NAD(P)-binding Rossmann-fold domains"/>
    <property type="match status" value="1"/>
</dbReference>
<dbReference type="PROSITE" id="PS00061">
    <property type="entry name" value="ADH_SHORT"/>
    <property type="match status" value="1"/>
</dbReference>
<dbReference type="Gene3D" id="3.40.50.720">
    <property type="entry name" value="NAD(P)-binding Rossmann-like Domain"/>
    <property type="match status" value="1"/>
</dbReference>
<dbReference type="InterPro" id="IPR020904">
    <property type="entry name" value="Sc_DH/Rdtase_CS"/>
</dbReference>
<comment type="caution">
    <text evidence="4">The sequence shown here is derived from an EMBL/GenBank/DDBJ whole genome shotgun (WGS) entry which is preliminary data.</text>
</comment>
<dbReference type="Pfam" id="PF13561">
    <property type="entry name" value="adh_short_C2"/>
    <property type="match status" value="1"/>
</dbReference>
<dbReference type="FunFam" id="3.40.50.720:FF:000084">
    <property type="entry name" value="Short-chain dehydrogenase reductase"/>
    <property type="match status" value="1"/>
</dbReference>
<accession>A0A2U1MZG5</accession>
<reference evidence="4 5" key="1">
    <citation type="journal article" date="2018" name="Mol. Plant">
        <title>The genome of Artemisia annua provides insight into the evolution of Asteraceae family and artemisinin biosynthesis.</title>
        <authorList>
            <person name="Shen Q."/>
            <person name="Zhang L."/>
            <person name="Liao Z."/>
            <person name="Wang S."/>
            <person name="Yan T."/>
            <person name="Shi P."/>
            <person name="Liu M."/>
            <person name="Fu X."/>
            <person name="Pan Q."/>
            <person name="Wang Y."/>
            <person name="Lv Z."/>
            <person name="Lu X."/>
            <person name="Zhang F."/>
            <person name="Jiang W."/>
            <person name="Ma Y."/>
            <person name="Chen M."/>
            <person name="Hao X."/>
            <person name="Li L."/>
            <person name="Tang Y."/>
            <person name="Lv G."/>
            <person name="Zhou Y."/>
            <person name="Sun X."/>
            <person name="Brodelius P.E."/>
            <person name="Rose J.K.C."/>
            <person name="Tang K."/>
        </authorList>
    </citation>
    <scope>NUCLEOTIDE SEQUENCE [LARGE SCALE GENOMIC DNA]</scope>
    <source>
        <strain evidence="5">cv. Huhao1</strain>
        <tissue evidence="4">Leaf</tissue>
    </source>
</reference>
<evidence type="ECO:0000313" key="5">
    <source>
        <dbReference type="Proteomes" id="UP000245207"/>
    </source>
</evidence>
<dbReference type="Proteomes" id="UP000245207">
    <property type="component" value="Unassembled WGS sequence"/>
</dbReference>
<dbReference type="PRINTS" id="PR00081">
    <property type="entry name" value="GDHRDH"/>
</dbReference>
<dbReference type="STRING" id="35608.A0A2U1MZG5"/>
<dbReference type="AlphaFoldDB" id="A0A2U1MZG5"/>
<gene>
    <name evidence="4" type="ORF">CTI12_AA326180</name>
</gene>